<proteinExistence type="predicted"/>
<dbReference type="Pfam" id="PF12838">
    <property type="entry name" value="Fer4_7"/>
    <property type="match status" value="1"/>
</dbReference>
<gene>
    <name evidence="2" type="primary">ndhI_71</name>
    <name evidence="2" type="ORF">SDC9_90778</name>
</gene>
<dbReference type="PANTHER" id="PTHR43122">
    <property type="entry name" value="FERREDOXIN SUBUNIT OF PYRUVATE:FLAVODOXIN OXIDOREDUCTASE-RELATED"/>
    <property type="match status" value="1"/>
</dbReference>
<feature type="domain" description="4Fe-4S ferredoxin-type" evidence="1">
    <location>
        <begin position="19"/>
        <end position="48"/>
    </location>
</feature>
<organism evidence="2">
    <name type="scientific">bioreactor metagenome</name>
    <dbReference type="NCBI Taxonomy" id="1076179"/>
    <lineage>
        <taxon>unclassified sequences</taxon>
        <taxon>metagenomes</taxon>
        <taxon>ecological metagenomes</taxon>
    </lineage>
</organism>
<dbReference type="PROSITE" id="PS00198">
    <property type="entry name" value="4FE4S_FER_1"/>
    <property type="match status" value="1"/>
</dbReference>
<keyword evidence="2" id="KW-0560">Oxidoreductase</keyword>
<dbReference type="InterPro" id="IPR017900">
    <property type="entry name" value="4Fe4S_Fe_S_CS"/>
</dbReference>
<dbReference type="GO" id="GO:0016491">
    <property type="term" value="F:oxidoreductase activity"/>
    <property type="evidence" value="ECO:0007669"/>
    <property type="project" value="UniProtKB-KW"/>
</dbReference>
<name>A0A644ZSZ4_9ZZZZ</name>
<evidence type="ECO:0000259" key="1">
    <source>
        <dbReference type="PROSITE" id="PS51379"/>
    </source>
</evidence>
<dbReference type="EMBL" id="VSSQ01010350">
    <property type="protein sequence ID" value="MPM44100.1"/>
    <property type="molecule type" value="Genomic_DNA"/>
</dbReference>
<comment type="caution">
    <text evidence="2">The sequence shown here is derived from an EMBL/GenBank/DDBJ whole genome shotgun (WGS) entry which is preliminary data.</text>
</comment>
<dbReference type="SUPFAM" id="SSF54862">
    <property type="entry name" value="4Fe-4S ferredoxins"/>
    <property type="match status" value="1"/>
</dbReference>
<dbReference type="AlphaFoldDB" id="A0A644ZSZ4"/>
<dbReference type="PROSITE" id="PS51379">
    <property type="entry name" value="4FE4S_FER_2"/>
    <property type="match status" value="2"/>
</dbReference>
<dbReference type="InterPro" id="IPR017896">
    <property type="entry name" value="4Fe4S_Fe-S-bd"/>
</dbReference>
<dbReference type="Gene3D" id="3.30.70.20">
    <property type="match status" value="1"/>
</dbReference>
<accession>A0A644ZSZ4</accession>
<protein>
    <submittedName>
        <fullName evidence="2">NAD(P)H-quinone oxidoreductase subunit I, chloroplastic</fullName>
        <ecNumber evidence="2">1.6.5.11</ecNumber>
    </submittedName>
</protein>
<reference evidence="2" key="1">
    <citation type="submission" date="2019-08" db="EMBL/GenBank/DDBJ databases">
        <authorList>
            <person name="Kucharzyk K."/>
            <person name="Murdoch R.W."/>
            <person name="Higgins S."/>
            <person name="Loffler F."/>
        </authorList>
    </citation>
    <scope>NUCLEOTIDE SEQUENCE</scope>
</reference>
<feature type="domain" description="4Fe-4S ferredoxin-type" evidence="1">
    <location>
        <begin position="55"/>
        <end position="84"/>
    </location>
</feature>
<evidence type="ECO:0000313" key="2">
    <source>
        <dbReference type="EMBL" id="MPM44100.1"/>
    </source>
</evidence>
<sequence length="87" mass="9368">MVSSIELKVEGVCLVMAKGRINVLEEYCKSCGLCVAACPVKVLRISEKINSRGHRPVEQFKDGCIGCSMCATSCPDAAIEVYKIVEG</sequence>
<dbReference type="PANTHER" id="PTHR43122:SF2">
    <property type="entry name" value="FERREDOXIN SUBUNIT OF PYRUVATE:FLAVODOXIN OXIDOREDUCTASE"/>
    <property type="match status" value="1"/>
</dbReference>
<dbReference type="EC" id="1.6.5.11" evidence="2"/>